<dbReference type="PANTHER" id="PTHR43884:SF20">
    <property type="entry name" value="ACYL-COA DEHYDROGENASE FADE28"/>
    <property type="match status" value="1"/>
</dbReference>
<dbReference type="Gene3D" id="1.20.140.10">
    <property type="entry name" value="Butyryl-CoA Dehydrogenase, subunit A, domain 3"/>
    <property type="match status" value="1"/>
</dbReference>
<proteinExistence type="predicted"/>
<evidence type="ECO:0000256" key="1">
    <source>
        <dbReference type="ARBA" id="ARBA00022630"/>
    </source>
</evidence>
<evidence type="ECO:0000313" key="5">
    <source>
        <dbReference type="EMBL" id="QQD19525.1"/>
    </source>
</evidence>
<keyword evidence="6" id="KW-1185">Reference proteome</keyword>
<dbReference type="Pfam" id="PF00441">
    <property type="entry name" value="Acyl-CoA_dh_1"/>
    <property type="match status" value="1"/>
</dbReference>
<dbReference type="GO" id="GO:0003995">
    <property type="term" value="F:acyl-CoA dehydrogenase activity"/>
    <property type="evidence" value="ECO:0007669"/>
    <property type="project" value="TreeGrafter"/>
</dbReference>
<protein>
    <recommendedName>
        <fullName evidence="4">Acyl-CoA dehydrogenase/oxidase C-terminal domain-containing protein</fullName>
    </recommendedName>
</protein>
<evidence type="ECO:0000313" key="6">
    <source>
        <dbReference type="Proteomes" id="UP000596063"/>
    </source>
</evidence>
<gene>
    <name evidence="5" type="ORF">I6N98_06650</name>
</gene>
<dbReference type="InterPro" id="IPR009075">
    <property type="entry name" value="AcylCo_DH/oxidase_C"/>
</dbReference>
<sequence>MDFTLNDDQLAVTSELEKLAAPFSSSPVDFHGFALVSEELEEQLAASGFFELASMEDMGPITAALAVERLAQLPYTAEIALSMLLPVALASLDNGTELPRPFAVVENGRPGRFVASAKTVIVIDGDQLGIAHPEAGQTTALPDSLFAYPMAKLSSEVPVTPLSSEHGELIKTWLRIANAAEMAGLMKAAIDATVEHVSVRKQFGRPIGTFQALRHRLAECTVLAGGVRWLALKAAWSGDAGDAALAALHGQESASRIAYDMHQMSGAMGMTLEMDLHLWTYRMKALISELGGRSAQALAAGHFTFQHQSYDVA</sequence>
<dbReference type="PANTHER" id="PTHR43884">
    <property type="entry name" value="ACYL-COA DEHYDROGENASE"/>
    <property type="match status" value="1"/>
</dbReference>
<evidence type="ECO:0000256" key="2">
    <source>
        <dbReference type="ARBA" id="ARBA00022827"/>
    </source>
</evidence>
<feature type="domain" description="Acyl-CoA dehydrogenase/oxidase C-terminal" evidence="4">
    <location>
        <begin position="173"/>
        <end position="285"/>
    </location>
</feature>
<dbReference type="Proteomes" id="UP000596063">
    <property type="component" value="Chromosome"/>
</dbReference>
<keyword evidence="3" id="KW-0560">Oxidoreductase</keyword>
<organism evidence="5 6">
    <name type="scientific">Spongiibacter nanhainus</name>
    <dbReference type="NCBI Taxonomy" id="2794344"/>
    <lineage>
        <taxon>Bacteria</taxon>
        <taxon>Pseudomonadati</taxon>
        <taxon>Pseudomonadota</taxon>
        <taxon>Gammaproteobacteria</taxon>
        <taxon>Cellvibrionales</taxon>
        <taxon>Spongiibacteraceae</taxon>
        <taxon>Spongiibacter</taxon>
    </lineage>
</organism>
<evidence type="ECO:0000256" key="3">
    <source>
        <dbReference type="ARBA" id="ARBA00023002"/>
    </source>
</evidence>
<dbReference type="SUPFAM" id="SSF47203">
    <property type="entry name" value="Acyl-CoA dehydrogenase C-terminal domain-like"/>
    <property type="match status" value="1"/>
</dbReference>
<name>A0A7T4R304_9GAMM</name>
<reference evidence="5 6" key="1">
    <citation type="submission" date="2020-12" db="EMBL/GenBank/DDBJ databases">
        <authorList>
            <person name="Shan Y."/>
        </authorList>
    </citation>
    <scope>NUCLEOTIDE SEQUENCE [LARGE SCALE GENOMIC DNA]</scope>
    <source>
        <strain evidence="6">csc3.9</strain>
    </source>
</reference>
<dbReference type="RefSeq" id="WP_198571009.1">
    <property type="nucleotide sequence ID" value="NZ_CP066167.1"/>
</dbReference>
<keyword evidence="1" id="KW-0285">Flavoprotein</keyword>
<dbReference type="EMBL" id="CP066167">
    <property type="protein sequence ID" value="QQD19525.1"/>
    <property type="molecule type" value="Genomic_DNA"/>
</dbReference>
<accession>A0A7T4R304</accession>
<dbReference type="AlphaFoldDB" id="A0A7T4R304"/>
<keyword evidence="2" id="KW-0274">FAD</keyword>
<dbReference type="KEGG" id="snan:I6N98_06650"/>
<evidence type="ECO:0000259" key="4">
    <source>
        <dbReference type="Pfam" id="PF00441"/>
    </source>
</evidence>
<dbReference type="InterPro" id="IPR036250">
    <property type="entry name" value="AcylCo_DH-like_C"/>
</dbReference>